<name>G4RAM7_PELHB</name>
<dbReference type="Gene3D" id="1.10.3720.10">
    <property type="entry name" value="MetI-like"/>
    <property type="match status" value="1"/>
</dbReference>
<feature type="transmembrane region" description="Helical" evidence="7">
    <location>
        <begin position="93"/>
        <end position="112"/>
    </location>
</feature>
<dbReference type="PROSITE" id="PS50928">
    <property type="entry name" value="ABC_TM1"/>
    <property type="match status" value="1"/>
</dbReference>
<evidence type="ECO:0000313" key="9">
    <source>
        <dbReference type="EMBL" id="AEQ52550.1"/>
    </source>
</evidence>
<feature type="transmembrane region" description="Helical" evidence="7">
    <location>
        <begin position="213"/>
        <end position="232"/>
    </location>
</feature>
<dbReference type="Proteomes" id="UP000008850">
    <property type="component" value="Chromosome"/>
</dbReference>
<gene>
    <name evidence="9" type="ordered locus">KKY_2542</name>
</gene>
<feature type="domain" description="ABC transmembrane type-1" evidence="8">
    <location>
        <begin position="52"/>
        <end position="236"/>
    </location>
</feature>
<feature type="transmembrane region" description="Helical" evidence="7">
    <location>
        <begin position="167"/>
        <end position="193"/>
    </location>
</feature>
<feature type="transmembrane region" description="Helical" evidence="7">
    <location>
        <begin position="59"/>
        <end position="84"/>
    </location>
</feature>
<evidence type="ECO:0000259" key="8">
    <source>
        <dbReference type="PROSITE" id="PS50928"/>
    </source>
</evidence>
<protein>
    <submittedName>
        <fullName evidence="9">Putative ABC transporter</fullName>
    </submittedName>
</protein>
<reference evidence="9 10" key="1">
    <citation type="journal article" date="2012" name="J. Bacteriol.">
        <title>Complete genome sequence of Pelagibacterium halotolerans B2T.</title>
        <authorList>
            <person name="Huo Y.Y."/>
            <person name="Cheng H."/>
            <person name="Han X.F."/>
            <person name="Jiang X.W."/>
            <person name="Sun C."/>
            <person name="Zhang X.Q."/>
            <person name="Zhu X.F."/>
            <person name="Liu Y.F."/>
            <person name="Li P.F."/>
            <person name="Ni P.X."/>
            <person name="Wu M."/>
        </authorList>
    </citation>
    <scope>NUCLEOTIDE SEQUENCE [LARGE SCALE GENOMIC DNA]</scope>
    <source>
        <strain evidence="10">DSM 22347 / JCM 15775 / CGMCC 1.7692 / B2</strain>
    </source>
</reference>
<organism evidence="9 10">
    <name type="scientific">Pelagibacterium halotolerans (strain DSM 22347 / JCM 15775 / CGMCC 1.7692 / B2)</name>
    <dbReference type="NCBI Taxonomy" id="1082931"/>
    <lineage>
        <taxon>Bacteria</taxon>
        <taxon>Pseudomonadati</taxon>
        <taxon>Pseudomonadota</taxon>
        <taxon>Alphaproteobacteria</taxon>
        <taxon>Hyphomicrobiales</taxon>
        <taxon>Devosiaceae</taxon>
        <taxon>Pelagibacterium</taxon>
    </lineage>
</organism>
<sequence length="251" mass="26964">MWLAWAGTLAFVGLIELTVRIGILPERFFPAPGTMAVTLVGQFASSVFWMALWNTLWTWAISLAVAAVLGVGLGIAMGASRYVYSALRLIVEFLRPIPSVALIPAIILVIGVNFESKIVLAAFAAFWPVLIQTIYGMHDVEPVALDTARSFGVGRIERLTRVALPLALPYIATGIRIGSAVALIIVVTMEIVVGVPGLGELILIARQGANVEVAYALILASGLLGWGLNTGFARLEARLLFWHPSFRSVTP</sequence>
<keyword evidence="2 7" id="KW-0813">Transport</keyword>
<evidence type="ECO:0000256" key="2">
    <source>
        <dbReference type="ARBA" id="ARBA00022448"/>
    </source>
</evidence>
<dbReference type="eggNOG" id="COG0600">
    <property type="taxonomic scope" value="Bacteria"/>
</dbReference>
<dbReference type="CDD" id="cd06261">
    <property type="entry name" value="TM_PBP2"/>
    <property type="match status" value="1"/>
</dbReference>
<dbReference type="HOGENOM" id="CLU_046113_1_3_5"/>
<feature type="transmembrane region" description="Helical" evidence="7">
    <location>
        <begin position="35"/>
        <end position="53"/>
    </location>
</feature>
<dbReference type="KEGG" id="phl:KKY_2542"/>
<dbReference type="EMBL" id="CP003075">
    <property type="protein sequence ID" value="AEQ52550.1"/>
    <property type="molecule type" value="Genomic_DNA"/>
</dbReference>
<keyword evidence="10" id="KW-1185">Reference proteome</keyword>
<keyword evidence="5 7" id="KW-1133">Transmembrane helix</keyword>
<feature type="transmembrane region" description="Helical" evidence="7">
    <location>
        <begin position="118"/>
        <end position="135"/>
    </location>
</feature>
<keyword evidence="4 7" id="KW-0812">Transmembrane</keyword>
<dbReference type="STRING" id="1082931.KKY_2542"/>
<dbReference type="SUPFAM" id="SSF161098">
    <property type="entry name" value="MetI-like"/>
    <property type="match status" value="1"/>
</dbReference>
<evidence type="ECO:0000256" key="5">
    <source>
        <dbReference type="ARBA" id="ARBA00022989"/>
    </source>
</evidence>
<evidence type="ECO:0000313" key="10">
    <source>
        <dbReference type="Proteomes" id="UP000008850"/>
    </source>
</evidence>
<evidence type="ECO:0000256" key="6">
    <source>
        <dbReference type="ARBA" id="ARBA00023136"/>
    </source>
</evidence>
<dbReference type="GO" id="GO:0005886">
    <property type="term" value="C:plasma membrane"/>
    <property type="evidence" value="ECO:0007669"/>
    <property type="project" value="UniProtKB-SubCell"/>
</dbReference>
<keyword evidence="3" id="KW-1003">Cell membrane</keyword>
<comment type="similarity">
    <text evidence="7">Belongs to the binding-protein-dependent transport system permease family.</text>
</comment>
<evidence type="ECO:0000256" key="4">
    <source>
        <dbReference type="ARBA" id="ARBA00022692"/>
    </source>
</evidence>
<keyword evidence="6 7" id="KW-0472">Membrane</keyword>
<evidence type="ECO:0000256" key="7">
    <source>
        <dbReference type="RuleBase" id="RU363032"/>
    </source>
</evidence>
<comment type="subcellular location">
    <subcellularLocation>
        <location evidence="1 7">Cell membrane</location>
        <topology evidence="1 7">Multi-pass membrane protein</topology>
    </subcellularLocation>
</comment>
<dbReference type="PANTHER" id="PTHR30151:SF0">
    <property type="entry name" value="ABC TRANSPORTER PERMEASE PROTEIN MJ0413-RELATED"/>
    <property type="match status" value="1"/>
</dbReference>
<evidence type="ECO:0000256" key="1">
    <source>
        <dbReference type="ARBA" id="ARBA00004651"/>
    </source>
</evidence>
<feature type="transmembrane region" description="Helical" evidence="7">
    <location>
        <begin position="6"/>
        <end position="23"/>
    </location>
</feature>
<dbReference type="GO" id="GO:0055085">
    <property type="term" value="P:transmembrane transport"/>
    <property type="evidence" value="ECO:0007669"/>
    <property type="project" value="InterPro"/>
</dbReference>
<evidence type="ECO:0000256" key="3">
    <source>
        <dbReference type="ARBA" id="ARBA00022475"/>
    </source>
</evidence>
<dbReference type="InterPro" id="IPR000515">
    <property type="entry name" value="MetI-like"/>
</dbReference>
<accession>G4RAM7</accession>
<proteinExistence type="inferred from homology"/>
<dbReference type="InterPro" id="IPR035906">
    <property type="entry name" value="MetI-like_sf"/>
</dbReference>
<dbReference type="PANTHER" id="PTHR30151">
    <property type="entry name" value="ALKANE SULFONATE ABC TRANSPORTER-RELATED, MEMBRANE SUBUNIT"/>
    <property type="match status" value="1"/>
</dbReference>
<dbReference type="Pfam" id="PF00528">
    <property type="entry name" value="BPD_transp_1"/>
    <property type="match status" value="1"/>
</dbReference>
<dbReference type="AlphaFoldDB" id="G4RAM7"/>